<dbReference type="PROSITE" id="PS50082">
    <property type="entry name" value="WD_REPEATS_2"/>
    <property type="match status" value="3"/>
</dbReference>
<keyword evidence="1 3" id="KW-0853">WD repeat</keyword>
<dbReference type="SMART" id="SM00500">
    <property type="entry name" value="SFM"/>
    <property type="match status" value="1"/>
</dbReference>
<name>A0A4Q2DRY9_9AGAR</name>
<dbReference type="Proteomes" id="UP000290288">
    <property type="component" value="Unassembled WGS sequence"/>
</dbReference>
<dbReference type="EMBL" id="SDEE01000099">
    <property type="protein sequence ID" value="RXW21675.1"/>
    <property type="molecule type" value="Genomic_DNA"/>
</dbReference>
<evidence type="ECO:0000256" key="2">
    <source>
        <dbReference type="ARBA" id="ARBA00022737"/>
    </source>
</evidence>
<dbReference type="GO" id="GO:0017070">
    <property type="term" value="F:U6 snRNA binding"/>
    <property type="evidence" value="ECO:0007669"/>
    <property type="project" value="TreeGrafter"/>
</dbReference>
<dbReference type="SMART" id="SM00320">
    <property type="entry name" value="WD40"/>
    <property type="match status" value="5"/>
</dbReference>
<dbReference type="Pfam" id="PF08799">
    <property type="entry name" value="PRP4"/>
    <property type="match status" value="1"/>
</dbReference>
<sequence length="448" mass="50577">MPDIDLDTLVDDGNYLGSERARLENQVILDELERKKKARALAVPTDDLKVRARLREIGEPITLFGERAADRRDRLIYVLSQINAARGEDAMAVDEESSEESEEEQEEFYTPGSLELLEARRHIAEYSLPRLELRYPAQQRVAQQRLDSRMDLGRVVDIRKKVFAEVKSKETANLVSGGGEGNVNLWSLKSDQPLAVMKGHQDRVCRVAFHPSGNYVASASFDTTWRLWDVNTTTELLLQEGHSKEVYAVDFQNDGALVASGGLDAIGRVWDLRSGRTAMVLDGHVQAILSVAFSPNCYQVATGASDDTIRIWDMRAIRSLYTIPAHLSNVSDIRFFHANDLYFKHTPPDVTMNGVDEEDKDKRKDDPEKEFKQAQEEWRYRSGLFFASSGYDGLVKLWSADDWQLLRTLSTDAGKVMSVDITSDGKMIASGTYNRNFQLFAPEETVEL</sequence>
<accession>A0A4Q2DRY9</accession>
<dbReference type="InterPro" id="IPR036322">
    <property type="entry name" value="WD40_repeat_dom_sf"/>
</dbReference>
<dbReference type="SUPFAM" id="SSF158230">
    <property type="entry name" value="PRP4-like"/>
    <property type="match status" value="1"/>
</dbReference>
<dbReference type="PANTHER" id="PTHR19846:SF0">
    <property type="entry name" value="PRE-MRNA PROCESSING FACTOR 4"/>
    <property type="match status" value="1"/>
</dbReference>
<keyword evidence="7" id="KW-1185">Reference proteome</keyword>
<feature type="repeat" description="WD" evidence="3">
    <location>
        <begin position="197"/>
        <end position="238"/>
    </location>
</feature>
<dbReference type="InterPro" id="IPR019775">
    <property type="entry name" value="WD40_repeat_CS"/>
</dbReference>
<dbReference type="Pfam" id="PF00400">
    <property type="entry name" value="WD40"/>
    <property type="match status" value="4"/>
</dbReference>
<keyword evidence="2" id="KW-0677">Repeat</keyword>
<organism evidence="6 7">
    <name type="scientific">Candolleomyces aberdarensis</name>
    <dbReference type="NCBI Taxonomy" id="2316362"/>
    <lineage>
        <taxon>Eukaryota</taxon>
        <taxon>Fungi</taxon>
        <taxon>Dikarya</taxon>
        <taxon>Basidiomycota</taxon>
        <taxon>Agaricomycotina</taxon>
        <taxon>Agaricomycetes</taxon>
        <taxon>Agaricomycetidae</taxon>
        <taxon>Agaricales</taxon>
        <taxon>Agaricineae</taxon>
        <taxon>Psathyrellaceae</taxon>
        <taxon>Candolleomyces</taxon>
    </lineage>
</organism>
<feature type="repeat" description="WD" evidence="3">
    <location>
        <begin position="239"/>
        <end position="280"/>
    </location>
</feature>
<dbReference type="SUPFAM" id="SSF50978">
    <property type="entry name" value="WD40 repeat-like"/>
    <property type="match status" value="1"/>
</dbReference>
<dbReference type="InterPro" id="IPR020472">
    <property type="entry name" value="WD40_PAC1"/>
</dbReference>
<dbReference type="OrthoDB" id="540662at2759"/>
<dbReference type="STRING" id="2316362.A0A4Q2DRY9"/>
<dbReference type="InterPro" id="IPR036285">
    <property type="entry name" value="PRP4-like_sf"/>
</dbReference>
<dbReference type="GO" id="GO:0046540">
    <property type="term" value="C:U4/U6 x U5 tri-snRNP complex"/>
    <property type="evidence" value="ECO:0007669"/>
    <property type="project" value="TreeGrafter"/>
</dbReference>
<evidence type="ECO:0000313" key="6">
    <source>
        <dbReference type="EMBL" id="RXW21675.1"/>
    </source>
</evidence>
<dbReference type="InterPro" id="IPR014906">
    <property type="entry name" value="PRP4-like"/>
</dbReference>
<dbReference type="Gene3D" id="2.130.10.10">
    <property type="entry name" value="YVTN repeat-like/Quinoprotein amine dehydrogenase"/>
    <property type="match status" value="2"/>
</dbReference>
<dbReference type="PRINTS" id="PR00320">
    <property type="entry name" value="GPROTEINBRPT"/>
</dbReference>
<gene>
    <name evidence="6" type="ORF">EST38_g4195</name>
</gene>
<evidence type="ECO:0000256" key="1">
    <source>
        <dbReference type="ARBA" id="ARBA00022574"/>
    </source>
</evidence>
<dbReference type="AlphaFoldDB" id="A0A4Q2DRY9"/>
<proteinExistence type="predicted"/>
<dbReference type="GO" id="GO:0000398">
    <property type="term" value="P:mRNA splicing, via spliceosome"/>
    <property type="evidence" value="ECO:0007669"/>
    <property type="project" value="TreeGrafter"/>
</dbReference>
<dbReference type="Gene3D" id="4.10.280.110">
    <property type="entry name" value="Pre-mRNA processing factor 4 domain"/>
    <property type="match status" value="1"/>
</dbReference>
<evidence type="ECO:0000256" key="3">
    <source>
        <dbReference type="PROSITE-ProRule" id="PRU00221"/>
    </source>
</evidence>
<dbReference type="InterPro" id="IPR001680">
    <property type="entry name" value="WD40_rpt"/>
</dbReference>
<comment type="caution">
    <text evidence="6">The sequence shown here is derived from an EMBL/GenBank/DDBJ whole genome shotgun (WGS) entry which is preliminary data.</text>
</comment>
<feature type="region of interest" description="Disordered" evidence="4">
    <location>
        <begin position="89"/>
        <end position="108"/>
    </location>
</feature>
<protein>
    <recommendedName>
        <fullName evidence="5">Pre-mRNA processing factor 4 (PRP4)-like domain-containing protein</fullName>
    </recommendedName>
</protein>
<dbReference type="PROSITE" id="PS50294">
    <property type="entry name" value="WD_REPEATS_REGION"/>
    <property type="match status" value="3"/>
</dbReference>
<dbReference type="PROSITE" id="PS00678">
    <property type="entry name" value="WD_REPEATS_1"/>
    <property type="match status" value="2"/>
</dbReference>
<dbReference type="PANTHER" id="PTHR19846">
    <property type="entry name" value="WD40 REPEAT PROTEIN"/>
    <property type="match status" value="1"/>
</dbReference>
<dbReference type="InterPro" id="IPR015943">
    <property type="entry name" value="WD40/YVTN_repeat-like_dom_sf"/>
</dbReference>
<feature type="domain" description="Pre-mRNA processing factor 4 (PRP4)-like" evidence="5">
    <location>
        <begin position="45"/>
        <end position="97"/>
    </location>
</feature>
<feature type="repeat" description="WD" evidence="3">
    <location>
        <begin position="281"/>
        <end position="322"/>
    </location>
</feature>
<evidence type="ECO:0000259" key="5">
    <source>
        <dbReference type="SMART" id="SM00500"/>
    </source>
</evidence>
<evidence type="ECO:0000256" key="4">
    <source>
        <dbReference type="SAM" id="MobiDB-lite"/>
    </source>
</evidence>
<reference evidence="6 7" key="1">
    <citation type="submission" date="2019-01" db="EMBL/GenBank/DDBJ databases">
        <title>Draft genome sequence of Psathyrella aberdarensis IHI B618.</title>
        <authorList>
            <person name="Buettner E."/>
            <person name="Kellner H."/>
        </authorList>
    </citation>
    <scope>NUCLEOTIDE SEQUENCE [LARGE SCALE GENOMIC DNA]</scope>
    <source>
        <strain evidence="6 7">IHI B618</strain>
    </source>
</reference>
<dbReference type="GO" id="GO:0030621">
    <property type="term" value="F:U4 snRNA binding"/>
    <property type="evidence" value="ECO:0007669"/>
    <property type="project" value="TreeGrafter"/>
</dbReference>
<feature type="compositionally biased region" description="Acidic residues" evidence="4">
    <location>
        <begin position="91"/>
        <end position="107"/>
    </location>
</feature>
<dbReference type="CDD" id="cd00200">
    <property type="entry name" value="WD40"/>
    <property type="match status" value="1"/>
</dbReference>
<evidence type="ECO:0000313" key="7">
    <source>
        <dbReference type="Proteomes" id="UP000290288"/>
    </source>
</evidence>